<evidence type="ECO:0000256" key="7">
    <source>
        <dbReference type="ARBA" id="ARBA00023049"/>
    </source>
</evidence>
<comment type="similarity">
    <text evidence="2">Belongs to the peptidase M13 family.</text>
</comment>
<accession>A0A239PT61</accession>
<dbReference type="EMBL" id="FZQA01000003">
    <property type="protein sequence ID" value="SNT73233.1"/>
    <property type="molecule type" value="Genomic_DNA"/>
</dbReference>
<dbReference type="AlphaFoldDB" id="A0A239PT61"/>
<gene>
    <name evidence="11" type="ORF">SAMN06297382_1631</name>
</gene>
<name>A0A239PT61_9PROT</name>
<keyword evidence="5" id="KW-0378">Hydrolase</keyword>
<reference evidence="11 12" key="1">
    <citation type="submission" date="2017-07" db="EMBL/GenBank/DDBJ databases">
        <authorList>
            <person name="Sun Z.S."/>
            <person name="Albrecht U."/>
            <person name="Echele G."/>
            <person name="Lee C.C."/>
        </authorList>
    </citation>
    <scope>NUCLEOTIDE SEQUENCE [LARGE SCALE GENOMIC DNA]</scope>
    <source>
        <strain evidence="11 12">CGMCC 1.12710</strain>
    </source>
</reference>
<keyword evidence="7" id="KW-0482">Metalloprotease</keyword>
<dbReference type="InterPro" id="IPR018497">
    <property type="entry name" value="Peptidase_M13_C"/>
</dbReference>
<comment type="cofactor">
    <cofactor evidence="1">
        <name>Zn(2+)</name>
        <dbReference type="ChEBI" id="CHEBI:29105"/>
    </cofactor>
</comment>
<evidence type="ECO:0000259" key="9">
    <source>
        <dbReference type="Pfam" id="PF01431"/>
    </source>
</evidence>
<dbReference type="PROSITE" id="PS51885">
    <property type="entry name" value="NEPRILYSIN"/>
    <property type="match status" value="1"/>
</dbReference>
<dbReference type="GO" id="GO:0005886">
    <property type="term" value="C:plasma membrane"/>
    <property type="evidence" value="ECO:0007669"/>
    <property type="project" value="TreeGrafter"/>
</dbReference>
<dbReference type="RefSeq" id="WP_089412113.1">
    <property type="nucleotide sequence ID" value="NZ_FZQA01000003.1"/>
</dbReference>
<dbReference type="PROSITE" id="PS51257">
    <property type="entry name" value="PROKAR_LIPOPROTEIN"/>
    <property type="match status" value="1"/>
</dbReference>
<evidence type="ECO:0000256" key="2">
    <source>
        <dbReference type="ARBA" id="ARBA00007357"/>
    </source>
</evidence>
<dbReference type="InterPro" id="IPR008753">
    <property type="entry name" value="Peptidase_M13_N"/>
</dbReference>
<evidence type="ECO:0000256" key="3">
    <source>
        <dbReference type="ARBA" id="ARBA00022670"/>
    </source>
</evidence>
<sequence>MTRLLLCGVAALALAACGQDKTGPAPDDPARADAETAAAKPELGAWGIETQYIDESVEPGDDFYRHVNAGWLDTFQIPDEFSSYGSFTVLFERSEERVKKIIEDAAAANAPAGSPEQKIGDLYAAFLDVAAIDAKGFEPVAADFAYIDGLATHEDVARAFSRPDLVARSPFAAFVDVDSKQTDRYIVYLTQSGLGMPNRDYYLDEKFADKRAQYRDYIEQALTLAGIENAAEKAEAIYALEHRMAEVHWEPAKRRNRDLTYNLKTRAELKAFAPDAPWDAMFEAAGLGGQDEVVVREDDAIANLAKIFAETPVETWRAYLKFHVLNANAAVLPSALDEANFAFYGTALRGTPKQRERWKRAVAAVNDAMGEAVGRIYVEKYFPPDSKAQMEELVANLRRALDERLDTLPWMSDATKAEAHRKLEKFTPKIGYPEKWRDYSDLAIAPGDAYGNNKRASAFAWNYAISRLGGPVDRTEWFMTPQTVNAYYSPNRNEIVFPAAILQAPFFDPHADPAVNYGGIGAVIGHEIGHGFDDQGRKSDGDGVLRDWWTPEDAANFQKLADRLGAQYAEYEPIPGFKVNPELTMGENIGDLGGLSMAYHAYKLSLGGKEAPVIDGFTGDQRFFMAWAQVWKRVVREEQLKNQIASDPHSPARYRVNGVVRNMDAWYEAFDVQPGDSLYLPPEERVQIW</sequence>
<organism evidence="11 12">
    <name type="scientific">Amphiplicatus metriothermophilus</name>
    <dbReference type="NCBI Taxonomy" id="1519374"/>
    <lineage>
        <taxon>Bacteria</taxon>
        <taxon>Pseudomonadati</taxon>
        <taxon>Pseudomonadota</taxon>
        <taxon>Alphaproteobacteria</taxon>
        <taxon>Parvularculales</taxon>
        <taxon>Parvularculaceae</taxon>
        <taxon>Amphiplicatus</taxon>
    </lineage>
</organism>
<dbReference type="SUPFAM" id="SSF55486">
    <property type="entry name" value="Metalloproteases ('zincins'), catalytic domain"/>
    <property type="match status" value="1"/>
</dbReference>
<dbReference type="InterPro" id="IPR000718">
    <property type="entry name" value="Peptidase_M13"/>
</dbReference>
<evidence type="ECO:0000256" key="1">
    <source>
        <dbReference type="ARBA" id="ARBA00001947"/>
    </source>
</evidence>
<keyword evidence="6" id="KW-0862">Zinc</keyword>
<dbReference type="Gene3D" id="3.40.390.10">
    <property type="entry name" value="Collagenase (Catalytic Domain)"/>
    <property type="match status" value="1"/>
</dbReference>
<dbReference type="Gene3D" id="1.10.1380.10">
    <property type="entry name" value="Neutral endopeptidase , domain2"/>
    <property type="match status" value="1"/>
</dbReference>
<keyword evidence="4" id="KW-0479">Metal-binding</keyword>
<evidence type="ECO:0000256" key="4">
    <source>
        <dbReference type="ARBA" id="ARBA00022723"/>
    </source>
</evidence>
<protein>
    <submittedName>
        <fullName evidence="11">Endothelin-converting enzyme/putative endopeptidase</fullName>
    </submittedName>
</protein>
<dbReference type="OrthoDB" id="9775677at2"/>
<proteinExistence type="inferred from homology"/>
<evidence type="ECO:0000259" key="10">
    <source>
        <dbReference type="Pfam" id="PF05649"/>
    </source>
</evidence>
<dbReference type="PANTHER" id="PTHR11733:SF167">
    <property type="entry name" value="FI17812P1-RELATED"/>
    <property type="match status" value="1"/>
</dbReference>
<feature type="signal peptide" evidence="8">
    <location>
        <begin position="1"/>
        <end position="15"/>
    </location>
</feature>
<dbReference type="PRINTS" id="PR00786">
    <property type="entry name" value="NEPRILYSIN"/>
</dbReference>
<feature type="domain" description="Peptidase M13 N-terminal" evidence="10">
    <location>
        <begin position="59"/>
        <end position="433"/>
    </location>
</feature>
<feature type="chain" id="PRO_5012557287" evidence="8">
    <location>
        <begin position="16"/>
        <end position="689"/>
    </location>
</feature>
<evidence type="ECO:0000256" key="6">
    <source>
        <dbReference type="ARBA" id="ARBA00022833"/>
    </source>
</evidence>
<evidence type="ECO:0000313" key="11">
    <source>
        <dbReference type="EMBL" id="SNT73233.1"/>
    </source>
</evidence>
<dbReference type="GO" id="GO:0016485">
    <property type="term" value="P:protein processing"/>
    <property type="evidence" value="ECO:0007669"/>
    <property type="project" value="TreeGrafter"/>
</dbReference>
<keyword evidence="8" id="KW-0732">Signal</keyword>
<keyword evidence="3" id="KW-0645">Protease</keyword>
<dbReference type="InterPro" id="IPR042089">
    <property type="entry name" value="Peptidase_M13_dom_2"/>
</dbReference>
<dbReference type="Pfam" id="PF01431">
    <property type="entry name" value="Peptidase_M13"/>
    <property type="match status" value="1"/>
</dbReference>
<dbReference type="GO" id="GO:0046872">
    <property type="term" value="F:metal ion binding"/>
    <property type="evidence" value="ECO:0007669"/>
    <property type="project" value="UniProtKB-KW"/>
</dbReference>
<dbReference type="CDD" id="cd08662">
    <property type="entry name" value="M13"/>
    <property type="match status" value="1"/>
</dbReference>
<dbReference type="Proteomes" id="UP000198346">
    <property type="component" value="Unassembled WGS sequence"/>
</dbReference>
<dbReference type="PANTHER" id="PTHR11733">
    <property type="entry name" value="ZINC METALLOPROTEASE FAMILY M13 NEPRILYSIN-RELATED"/>
    <property type="match status" value="1"/>
</dbReference>
<keyword evidence="12" id="KW-1185">Reference proteome</keyword>
<evidence type="ECO:0000256" key="8">
    <source>
        <dbReference type="SAM" id="SignalP"/>
    </source>
</evidence>
<dbReference type="Pfam" id="PF05649">
    <property type="entry name" value="Peptidase_M13_N"/>
    <property type="match status" value="1"/>
</dbReference>
<dbReference type="GO" id="GO:0004222">
    <property type="term" value="F:metalloendopeptidase activity"/>
    <property type="evidence" value="ECO:0007669"/>
    <property type="project" value="InterPro"/>
</dbReference>
<feature type="domain" description="Peptidase M13 C-terminal" evidence="9">
    <location>
        <begin position="485"/>
        <end position="686"/>
    </location>
</feature>
<evidence type="ECO:0000313" key="12">
    <source>
        <dbReference type="Proteomes" id="UP000198346"/>
    </source>
</evidence>
<dbReference type="InterPro" id="IPR024079">
    <property type="entry name" value="MetalloPept_cat_dom_sf"/>
</dbReference>
<evidence type="ECO:0000256" key="5">
    <source>
        <dbReference type="ARBA" id="ARBA00022801"/>
    </source>
</evidence>